<dbReference type="InterPro" id="IPR002048">
    <property type="entry name" value="EF_hand_dom"/>
</dbReference>
<dbReference type="OMA" id="YPEYMFF"/>
<gene>
    <name evidence="15" type="ORF">KP509_25G053500</name>
</gene>
<evidence type="ECO:0000313" key="16">
    <source>
        <dbReference type="Proteomes" id="UP000825935"/>
    </source>
</evidence>
<name>A0A8T2RTA1_CERRI</name>
<dbReference type="PROSITE" id="PS50222">
    <property type="entry name" value="EF_HAND_2"/>
    <property type="match status" value="3"/>
</dbReference>
<keyword evidence="11" id="KW-0496">Mitochondrion</keyword>
<dbReference type="AlphaFoldDB" id="A0A8T2RTA1"/>
<keyword evidence="8" id="KW-0106">Calcium</keyword>
<feature type="domain" description="EF-hand" evidence="14">
    <location>
        <begin position="413"/>
        <end position="448"/>
    </location>
</feature>
<dbReference type="GO" id="GO:1990246">
    <property type="term" value="C:uniplex complex"/>
    <property type="evidence" value="ECO:0007669"/>
    <property type="project" value="TreeGrafter"/>
</dbReference>
<evidence type="ECO:0000256" key="4">
    <source>
        <dbReference type="ARBA" id="ARBA00022568"/>
    </source>
</evidence>
<dbReference type="PANTHER" id="PTHR12294">
    <property type="entry name" value="EF HAND DOMAIN FAMILY A1,A2-RELATED"/>
    <property type="match status" value="1"/>
</dbReference>
<dbReference type="CDD" id="cd15900">
    <property type="entry name" value="EFh_MICU"/>
    <property type="match status" value="1"/>
</dbReference>
<dbReference type="PROSITE" id="PS00018">
    <property type="entry name" value="EF_HAND_1"/>
    <property type="match status" value="3"/>
</dbReference>
<dbReference type="Gene3D" id="1.10.238.10">
    <property type="entry name" value="EF-hand"/>
    <property type="match status" value="2"/>
</dbReference>
<evidence type="ECO:0000256" key="13">
    <source>
        <dbReference type="ARBA" id="ARBA00038333"/>
    </source>
</evidence>
<evidence type="ECO:0000256" key="10">
    <source>
        <dbReference type="ARBA" id="ARBA00023065"/>
    </source>
</evidence>
<dbReference type="EMBL" id="CM035430">
    <property type="protein sequence ID" value="KAH7298673.1"/>
    <property type="molecule type" value="Genomic_DNA"/>
</dbReference>
<evidence type="ECO:0000256" key="5">
    <source>
        <dbReference type="ARBA" id="ARBA00022723"/>
    </source>
</evidence>
<dbReference type="Pfam" id="PF13499">
    <property type="entry name" value="EF-hand_7"/>
    <property type="match status" value="1"/>
</dbReference>
<dbReference type="Proteomes" id="UP000825935">
    <property type="component" value="Chromosome 25"/>
</dbReference>
<evidence type="ECO:0000256" key="6">
    <source>
        <dbReference type="ARBA" id="ARBA00022737"/>
    </source>
</evidence>
<keyword evidence="7" id="KW-0999">Mitochondrion inner membrane</keyword>
<evidence type="ECO:0000256" key="7">
    <source>
        <dbReference type="ARBA" id="ARBA00022792"/>
    </source>
</evidence>
<evidence type="ECO:0000256" key="1">
    <source>
        <dbReference type="ARBA" id="ARBA00004273"/>
    </source>
</evidence>
<evidence type="ECO:0000256" key="9">
    <source>
        <dbReference type="ARBA" id="ARBA00022946"/>
    </source>
</evidence>
<keyword evidence="9" id="KW-0809">Transit peptide</keyword>
<proteinExistence type="inferred from homology"/>
<keyword evidence="5" id="KW-0479">Metal-binding</keyword>
<dbReference type="InterPro" id="IPR039800">
    <property type="entry name" value="MICU1/2/3"/>
</dbReference>
<protein>
    <recommendedName>
        <fullName evidence="14">EF-hand domain-containing protein</fullName>
    </recommendedName>
</protein>
<keyword evidence="3" id="KW-0813">Transport</keyword>
<sequence>MFRYKRSLWNVFLWREKSSLHYSSPLPRHKTFCFSRFESRRGKEDRIAMLAGIMGFVGVVEVYHLHINHTAQCDARASSASVRNTEEPVQSVSPEMKNVLDHPPAQKSFLSDSYRKRIFFEYERKLRKLSPPEKVFEYFASVKTSNGQKFMTSSDLMRAVVPVFPPSESPLLREGYLSGERHPGELRNPKSNFFMLFDTNGDGLISFSEYIFLIALLSIPECSFSTAVKMFDKNGDGTIDRQEFQKVMNSMRAQMRKNIRQYDGLRTGMKVEKNVEECGLIEFFFGKDGQKLLRHEDFEQFLRKLHEEIIHLEFYHYDYLDRGTISAKDFGLSLVAAADLSRLKEYLERVEELGNEASYKDCRITFEEFRNFAELRKKLQPLAVAISSYGQTYGLLTKADFQRAASQVCNVPLSSTVVDIVFHIFDTNQDGNLSTEEFLGVLKRREDNNSEILDSGIVSKVRCWWNCACKCNG</sequence>
<evidence type="ECO:0000256" key="2">
    <source>
        <dbReference type="ARBA" id="ARBA00004569"/>
    </source>
</evidence>
<keyword evidence="10" id="KW-0406">Ion transport</keyword>
<dbReference type="GO" id="GO:0036444">
    <property type="term" value="P:calcium import into the mitochondrion"/>
    <property type="evidence" value="ECO:0007669"/>
    <property type="project" value="TreeGrafter"/>
</dbReference>
<dbReference type="SUPFAM" id="SSF47473">
    <property type="entry name" value="EF-hand"/>
    <property type="match status" value="2"/>
</dbReference>
<evidence type="ECO:0000256" key="8">
    <source>
        <dbReference type="ARBA" id="ARBA00022837"/>
    </source>
</evidence>
<keyword evidence="16" id="KW-1185">Reference proteome</keyword>
<evidence type="ECO:0000256" key="3">
    <source>
        <dbReference type="ARBA" id="ARBA00022448"/>
    </source>
</evidence>
<dbReference type="Pfam" id="PF13833">
    <property type="entry name" value="EF-hand_8"/>
    <property type="match status" value="1"/>
</dbReference>
<reference evidence="15" key="1">
    <citation type="submission" date="2021-08" db="EMBL/GenBank/DDBJ databases">
        <title>WGS assembly of Ceratopteris richardii.</title>
        <authorList>
            <person name="Marchant D.B."/>
            <person name="Chen G."/>
            <person name="Jenkins J."/>
            <person name="Shu S."/>
            <person name="Leebens-Mack J."/>
            <person name="Grimwood J."/>
            <person name="Schmutz J."/>
            <person name="Soltis P."/>
            <person name="Soltis D."/>
            <person name="Chen Z.-H."/>
        </authorList>
    </citation>
    <scope>NUCLEOTIDE SEQUENCE</scope>
    <source>
        <strain evidence="15">Whitten #5841</strain>
        <tissue evidence="15">Leaf</tissue>
    </source>
</reference>
<dbReference type="PRINTS" id="PR00450">
    <property type="entry name" value="RECOVERIN"/>
</dbReference>
<dbReference type="GO" id="GO:0005509">
    <property type="term" value="F:calcium ion binding"/>
    <property type="evidence" value="ECO:0007669"/>
    <property type="project" value="InterPro"/>
</dbReference>
<evidence type="ECO:0000259" key="14">
    <source>
        <dbReference type="PROSITE" id="PS50222"/>
    </source>
</evidence>
<evidence type="ECO:0000313" key="15">
    <source>
        <dbReference type="EMBL" id="KAH7298673.1"/>
    </source>
</evidence>
<feature type="domain" description="EF-hand" evidence="14">
    <location>
        <begin position="227"/>
        <end position="254"/>
    </location>
</feature>
<evidence type="ECO:0000256" key="11">
    <source>
        <dbReference type="ARBA" id="ARBA00023128"/>
    </source>
</evidence>
<evidence type="ECO:0000256" key="12">
    <source>
        <dbReference type="ARBA" id="ARBA00023136"/>
    </source>
</evidence>
<keyword evidence="4" id="KW-0109">Calcium transport</keyword>
<keyword evidence="12" id="KW-0472">Membrane</keyword>
<dbReference type="CDD" id="cd00051">
    <property type="entry name" value="EFh"/>
    <property type="match status" value="1"/>
</dbReference>
<dbReference type="InterPro" id="IPR011992">
    <property type="entry name" value="EF-hand-dom_pair"/>
</dbReference>
<comment type="caution">
    <text evidence="15">The sequence shown here is derived from an EMBL/GenBank/DDBJ whole genome shotgun (WGS) entry which is preliminary data.</text>
</comment>
<dbReference type="SMART" id="SM00054">
    <property type="entry name" value="EFh"/>
    <property type="match status" value="3"/>
</dbReference>
<keyword evidence="6" id="KW-0677">Repeat</keyword>
<organism evidence="15 16">
    <name type="scientific">Ceratopteris richardii</name>
    <name type="common">Triangle waterfern</name>
    <dbReference type="NCBI Taxonomy" id="49495"/>
    <lineage>
        <taxon>Eukaryota</taxon>
        <taxon>Viridiplantae</taxon>
        <taxon>Streptophyta</taxon>
        <taxon>Embryophyta</taxon>
        <taxon>Tracheophyta</taxon>
        <taxon>Polypodiopsida</taxon>
        <taxon>Polypodiidae</taxon>
        <taxon>Polypodiales</taxon>
        <taxon>Pteridineae</taxon>
        <taxon>Pteridaceae</taxon>
        <taxon>Parkerioideae</taxon>
        <taxon>Ceratopteris</taxon>
    </lineage>
</organism>
<comment type="subcellular location">
    <subcellularLocation>
        <location evidence="1">Mitochondrion inner membrane</location>
    </subcellularLocation>
    <subcellularLocation>
        <location evidence="2">Mitochondrion intermembrane space</location>
    </subcellularLocation>
</comment>
<comment type="similarity">
    <text evidence="13">Belongs to the MICU1 family. MICU1 subfamily.</text>
</comment>
<dbReference type="GO" id="GO:0005758">
    <property type="term" value="C:mitochondrial intermembrane space"/>
    <property type="evidence" value="ECO:0007669"/>
    <property type="project" value="UniProtKB-SubCell"/>
</dbReference>
<dbReference type="PANTHER" id="PTHR12294:SF1">
    <property type="entry name" value="CALCIUM UPTAKE PROTEIN 1, MITOCHONDRIAL"/>
    <property type="match status" value="1"/>
</dbReference>
<feature type="domain" description="EF-hand" evidence="14">
    <location>
        <begin position="192"/>
        <end position="220"/>
    </location>
</feature>
<dbReference type="GO" id="GO:0051560">
    <property type="term" value="P:mitochondrial calcium ion homeostasis"/>
    <property type="evidence" value="ECO:0007669"/>
    <property type="project" value="TreeGrafter"/>
</dbReference>
<dbReference type="InterPro" id="IPR018247">
    <property type="entry name" value="EF_Hand_1_Ca_BS"/>
</dbReference>
<dbReference type="OrthoDB" id="186625at2759"/>
<accession>A0A8T2RTA1</accession>